<organism evidence="1 2">
    <name type="scientific">Rotaria magnacalcarata</name>
    <dbReference type="NCBI Taxonomy" id="392030"/>
    <lineage>
        <taxon>Eukaryota</taxon>
        <taxon>Metazoa</taxon>
        <taxon>Spiralia</taxon>
        <taxon>Gnathifera</taxon>
        <taxon>Rotifera</taxon>
        <taxon>Eurotatoria</taxon>
        <taxon>Bdelloidea</taxon>
        <taxon>Philodinida</taxon>
        <taxon>Philodinidae</taxon>
        <taxon>Rotaria</taxon>
    </lineage>
</organism>
<evidence type="ECO:0000313" key="1">
    <source>
        <dbReference type="EMBL" id="CAF4262679.1"/>
    </source>
</evidence>
<accession>A0A8S2T0G6</accession>
<sequence>MQYLGSNTLAARTLFRVFIACWDLHDAHRSGSKAIEQLDMFP</sequence>
<dbReference type="AlphaFoldDB" id="A0A8S2T0G6"/>
<name>A0A8S2T0G6_9BILA</name>
<evidence type="ECO:0000313" key="2">
    <source>
        <dbReference type="Proteomes" id="UP000681720"/>
    </source>
</evidence>
<comment type="caution">
    <text evidence="1">The sequence shown here is derived from an EMBL/GenBank/DDBJ whole genome shotgun (WGS) entry which is preliminary data.</text>
</comment>
<feature type="non-terminal residue" evidence="1">
    <location>
        <position position="42"/>
    </location>
</feature>
<dbReference type="Proteomes" id="UP000681720">
    <property type="component" value="Unassembled WGS sequence"/>
</dbReference>
<dbReference type="EMBL" id="CAJOBJ010029162">
    <property type="protein sequence ID" value="CAF4262679.1"/>
    <property type="molecule type" value="Genomic_DNA"/>
</dbReference>
<reference evidence="1" key="1">
    <citation type="submission" date="2021-02" db="EMBL/GenBank/DDBJ databases">
        <authorList>
            <person name="Nowell W R."/>
        </authorList>
    </citation>
    <scope>NUCLEOTIDE SEQUENCE</scope>
</reference>
<proteinExistence type="predicted"/>
<protein>
    <submittedName>
        <fullName evidence="1">Uncharacterized protein</fullName>
    </submittedName>
</protein>
<gene>
    <name evidence="1" type="ORF">GIL414_LOCUS24189</name>
</gene>